<evidence type="ECO:0000313" key="3">
    <source>
        <dbReference type="Proteomes" id="UP000033673"/>
    </source>
</evidence>
<comment type="caution">
    <text evidence="2">The sequence shown here is derived from an EMBL/GenBank/DDBJ whole genome shotgun (WGS) entry which is preliminary data.</text>
</comment>
<organism evidence="2 3">
    <name type="scientific">Vibrio galatheae</name>
    <dbReference type="NCBI Taxonomy" id="579748"/>
    <lineage>
        <taxon>Bacteria</taxon>
        <taxon>Pseudomonadati</taxon>
        <taxon>Pseudomonadota</taxon>
        <taxon>Gammaproteobacteria</taxon>
        <taxon>Vibrionales</taxon>
        <taxon>Vibrionaceae</taxon>
        <taxon>Vibrio</taxon>
    </lineage>
</organism>
<protein>
    <submittedName>
        <fullName evidence="2">Uncharacterized protein</fullName>
    </submittedName>
</protein>
<keyword evidence="1" id="KW-0812">Transmembrane</keyword>
<dbReference type="EMBL" id="JXXV01000012">
    <property type="protein sequence ID" value="KJY83901.1"/>
    <property type="molecule type" value="Genomic_DNA"/>
</dbReference>
<evidence type="ECO:0000313" key="2">
    <source>
        <dbReference type="EMBL" id="KJY83901.1"/>
    </source>
</evidence>
<dbReference type="Proteomes" id="UP000033673">
    <property type="component" value="Unassembled WGS sequence"/>
</dbReference>
<name>A0A0F4NP71_9VIBR</name>
<accession>A0A0F4NP71</accession>
<keyword evidence="1" id="KW-0472">Membrane</keyword>
<feature type="transmembrane region" description="Helical" evidence="1">
    <location>
        <begin position="52"/>
        <end position="71"/>
    </location>
</feature>
<dbReference type="AlphaFoldDB" id="A0A0F4NP71"/>
<sequence>MEKGATICSFLVFVLQVIMDKFFYIKPVLSFVMVFIGIEMQLVGSKWEVPTAVSLLVLLSVMIIAVVASIIKRKNEIQRATITINK</sequence>
<dbReference type="STRING" id="579748.TW81_06125"/>
<reference evidence="2 3" key="1">
    <citation type="journal article" date="2015" name="BMC Genomics">
        <title>Genome mining reveals unlocked bioactive potential of marine Gram-negative bacteria.</title>
        <authorList>
            <person name="Machado H."/>
            <person name="Sonnenschein E.C."/>
            <person name="Melchiorsen J."/>
            <person name="Gram L."/>
        </authorList>
    </citation>
    <scope>NUCLEOTIDE SEQUENCE [LARGE SCALE GENOMIC DNA]</scope>
    <source>
        <strain evidence="2 3">S2757</strain>
    </source>
</reference>
<keyword evidence="1" id="KW-1133">Transmembrane helix</keyword>
<gene>
    <name evidence="2" type="ORF">TW81_06125</name>
</gene>
<dbReference type="PATRIC" id="fig|579748.3.peg.1256"/>
<evidence type="ECO:0000256" key="1">
    <source>
        <dbReference type="SAM" id="Phobius"/>
    </source>
</evidence>
<proteinExistence type="predicted"/>
<keyword evidence="3" id="KW-1185">Reference proteome</keyword>